<organism evidence="3">
    <name type="scientific">Aphanomyces invadans</name>
    <dbReference type="NCBI Taxonomy" id="157072"/>
    <lineage>
        <taxon>Eukaryota</taxon>
        <taxon>Sar</taxon>
        <taxon>Stramenopiles</taxon>
        <taxon>Oomycota</taxon>
        <taxon>Saprolegniomycetes</taxon>
        <taxon>Saprolegniales</taxon>
        <taxon>Verrucalvaceae</taxon>
        <taxon>Aphanomyces</taxon>
    </lineage>
</organism>
<dbReference type="SMART" id="SM00233">
    <property type="entry name" value="PH"/>
    <property type="match status" value="6"/>
</dbReference>
<dbReference type="AlphaFoldDB" id="A0A024TXL1"/>
<name>A0A024TXL1_9STRA</name>
<gene>
    <name evidence="3" type="ORF">H310_08803</name>
</gene>
<dbReference type="PANTHER" id="PTHR14336:SF16">
    <property type="entry name" value="PH DOMAIN-CONTAINING PROTEIN"/>
    <property type="match status" value="1"/>
</dbReference>
<feature type="compositionally biased region" description="Basic and acidic residues" evidence="1">
    <location>
        <begin position="175"/>
        <end position="185"/>
    </location>
</feature>
<feature type="domain" description="PH" evidence="2">
    <location>
        <begin position="452"/>
        <end position="543"/>
    </location>
</feature>
<dbReference type="GeneID" id="20085853"/>
<feature type="region of interest" description="Disordered" evidence="1">
    <location>
        <begin position="102"/>
        <end position="228"/>
    </location>
</feature>
<dbReference type="EMBL" id="KI913969">
    <property type="protein sequence ID" value="ETV98724.1"/>
    <property type="molecule type" value="Genomic_DNA"/>
</dbReference>
<feature type="compositionally biased region" description="Low complexity" evidence="1">
    <location>
        <begin position="886"/>
        <end position="916"/>
    </location>
</feature>
<evidence type="ECO:0000313" key="3">
    <source>
        <dbReference type="EMBL" id="ETV98724.1"/>
    </source>
</evidence>
<feature type="domain" description="PH" evidence="2">
    <location>
        <begin position="684"/>
        <end position="775"/>
    </location>
</feature>
<dbReference type="CDD" id="cd00821">
    <property type="entry name" value="PH"/>
    <property type="match status" value="2"/>
</dbReference>
<feature type="compositionally biased region" description="Low complexity" evidence="1">
    <location>
        <begin position="788"/>
        <end position="805"/>
    </location>
</feature>
<dbReference type="eggNOG" id="ENOG502S0NV">
    <property type="taxonomic scope" value="Eukaryota"/>
</dbReference>
<dbReference type="Gene3D" id="2.30.29.30">
    <property type="entry name" value="Pleckstrin-homology domain (PH domain)/Phosphotyrosine-binding domain (PTB)"/>
    <property type="match status" value="5"/>
</dbReference>
<dbReference type="InterPro" id="IPR011993">
    <property type="entry name" value="PH-like_dom_sf"/>
</dbReference>
<accession>A0A024TXL1</accession>
<dbReference type="PROSITE" id="PS50003">
    <property type="entry name" value="PH_DOMAIN"/>
    <property type="match status" value="4"/>
</dbReference>
<dbReference type="SUPFAM" id="SSF50729">
    <property type="entry name" value="PH domain-like"/>
    <property type="match status" value="6"/>
</dbReference>
<feature type="region of interest" description="Disordered" evidence="1">
    <location>
        <begin position="433"/>
        <end position="461"/>
    </location>
</feature>
<feature type="domain" description="PH" evidence="2">
    <location>
        <begin position="337"/>
        <end position="428"/>
    </location>
</feature>
<feature type="compositionally biased region" description="Low complexity" evidence="1">
    <location>
        <begin position="105"/>
        <end position="131"/>
    </location>
</feature>
<sequence>MGPRVGQWSGWVYKQGSRVKTWKKRYMVLQGRHITYYDKSVLEPNPIEKGALVLVDVTQNFAIANGLFLHDNKGKQMKIYTDTTAEFQDCFISMQRACRGDAPPSAVAQQQQQASYATSSQRYSSSQSLSSDVPSYRPSSGNPEPVTLARPSRAASERLPSHVAVDSRFGTPERALSERVERMHVSPDSGACPRATGTPSGPKLLGSGYLRTSSSESNDGAPLVQRNSSGALGRKEVLRGWLHKEGQHVRNWKRRYFVLTGDHLAYYGKQGEAAKGEGRVLEVAVNPQKAFGLLIRLDSDRILRVAAESEDDMERWQSGLRAALKNQEYLERRISSSIRYAGYLHKKGSNIKTWHRRWFMLTGLNQLGYCDKEGETPKGYGKVIDVCVNHKRAHCLYVHLDSGRRLSVAADSQNDIDGWYQVLSKVAAAVAQNQQQQRSSAPDATNESLGKHTSHSGWLQKEGKSIKSWKRRYFTLHDRMLVYHKDMEGGNAVGQGIVSAVTEGMSRPFSIDVHFETGRVLRVAANSERDRAAWMAALNRGIQARRVESTGVHEGVSLGSSSSASTEFGSTATIGPMEGWLEWEGARTFFTLTSGRDFKWFANPNGLVLGKGTLKDMRVENFRDFIMHIVFTNATPIRVKAESSEELNAWRHAITMAMKGQLVATAAPLPTTDSSTHAAAAGPLVKQEGWMLKEGSKMKNWKRRYFILKGTELMYYKNEMLGTVLGQANFVHVKPNPEKQWSLIVILETGRLLVVALNSEHEEAMWLKAFQTALLQASHHGEYSSQDAPQATLAAPAQTPAPVQQGHTAPPPAPLAAPSRRSAAEHDEYDDADDDIYNTQLSSADSLVFEDFDNDDDDDELDSDMDNGSISSDDEVYGRREDRSSPTRPTPAAAPAKPNYDSDGLSSLSSMSDFED</sequence>
<dbReference type="InterPro" id="IPR051707">
    <property type="entry name" value="PI-Interact_SigTrans_Reg"/>
</dbReference>
<reference evidence="3" key="1">
    <citation type="submission" date="2013-12" db="EMBL/GenBank/DDBJ databases">
        <title>The Genome Sequence of Aphanomyces invadans NJM9701.</title>
        <authorList>
            <consortium name="The Broad Institute Genomics Platform"/>
            <person name="Russ C."/>
            <person name="Tyler B."/>
            <person name="van West P."/>
            <person name="Dieguez-Uribeondo J."/>
            <person name="Young S.K."/>
            <person name="Zeng Q."/>
            <person name="Gargeya S."/>
            <person name="Fitzgerald M."/>
            <person name="Abouelleil A."/>
            <person name="Alvarado L."/>
            <person name="Chapman S.B."/>
            <person name="Gainer-Dewar J."/>
            <person name="Goldberg J."/>
            <person name="Griggs A."/>
            <person name="Gujja S."/>
            <person name="Hansen M."/>
            <person name="Howarth C."/>
            <person name="Imamovic A."/>
            <person name="Ireland A."/>
            <person name="Larimer J."/>
            <person name="McCowan C."/>
            <person name="Murphy C."/>
            <person name="Pearson M."/>
            <person name="Poon T.W."/>
            <person name="Priest M."/>
            <person name="Roberts A."/>
            <person name="Saif S."/>
            <person name="Shea T."/>
            <person name="Sykes S."/>
            <person name="Wortman J."/>
            <person name="Nusbaum C."/>
            <person name="Birren B."/>
        </authorList>
    </citation>
    <scope>NUCLEOTIDE SEQUENCE [LARGE SCALE GENOMIC DNA]</scope>
    <source>
        <strain evidence="3">NJM9701</strain>
    </source>
</reference>
<dbReference type="VEuPathDB" id="FungiDB:H310_08803"/>
<feature type="domain" description="PH" evidence="2">
    <location>
        <begin position="235"/>
        <end position="325"/>
    </location>
</feature>
<proteinExistence type="predicted"/>
<dbReference type="InterPro" id="IPR001849">
    <property type="entry name" value="PH_domain"/>
</dbReference>
<evidence type="ECO:0000259" key="2">
    <source>
        <dbReference type="PROSITE" id="PS50003"/>
    </source>
</evidence>
<feature type="compositionally biased region" description="Basic and acidic residues" evidence="1">
    <location>
        <begin position="876"/>
        <end position="885"/>
    </location>
</feature>
<dbReference type="OrthoDB" id="185175at2759"/>
<evidence type="ECO:0000256" key="1">
    <source>
        <dbReference type="SAM" id="MobiDB-lite"/>
    </source>
</evidence>
<protein>
    <recommendedName>
        <fullName evidence="2">PH domain-containing protein</fullName>
    </recommendedName>
</protein>
<feature type="region of interest" description="Disordered" evidence="1">
    <location>
        <begin position="781"/>
        <end position="828"/>
    </location>
</feature>
<dbReference type="PANTHER" id="PTHR14336">
    <property type="entry name" value="TANDEM PH DOMAIN CONTAINING PROTEIN"/>
    <property type="match status" value="1"/>
</dbReference>
<dbReference type="RefSeq" id="XP_008872921.1">
    <property type="nucleotide sequence ID" value="XM_008874699.1"/>
</dbReference>
<feature type="region of interest" description="Disordered" evidence="1">
    <location>
        <begin position="841"/>
        <end position="916"/>
    </location>
</feature>
<feature type="compositionally biased region" description="Acidic residues" evidence="1">
    <location>
        <begin position="848"/>
        <end position="865"/>
    </location>
</feature>
<dbReference type="Pfam" id="PF00169">
    <property type="entry name" value="PH"/>
    <property type="match status" value="5"/>
</dbReference>